<evidence type="ECO:0000313" key="3">
    <source>
        <dbReference type="EMBL" id="KAK3267551.1"/>
    </source>
</evidence>
<keyword evidence="4" id="KW-1185">Reference proteome</keyword>
<feature type="region of interest" description="Disordered" evidence="1">
    <location>
        <begin position="1"/>
        <end position="38"/>
    </location>
</feature>
<keyword evidence="2" id="KW-0812">Transmembrane</keyword>
<comment type="caution">
    <text evidence="3">The sequence shown here is derived from an EMBL/GenBank/DDBJ whole genome shotgun (WGS) entry which is preliminary data.</text>
</comment>
<proteinExistence type="predicted"/>
<dbReference type="EMBL" id="LGRX02012344">
    <property type="protein sequence ID" value="KAK3267551.1"/>
    <property type="molecule type" value="Genomic_DNA"/>
</dbReference>
<evidence type="ECO:0000313" key="4">
    <source>
        <dbReference type="Proteomes" id="UP001190700"/>
    </source>
</evidence>
<protein>
    <submittedName>
        <fullName evidence="3">Uncharacterized protein</fullName>
    </submittedName>
</protein>
<keyword evidence="2" id="KW-1133">Transmembrane helix</keyword>
<reference evidence="3 4" key="1">
    <citation type="journal article" date="2015" name="Genome Biol. Evol.">
        <title>Comparative Genomics of a Bacterivorous Green Alga Reveals Evolutionary Causalities and Consequences of Phago-Mixotrophic Mode of Nutrition.</title>
        <authorList>
            <person name="Burns J.A."/>
            <person name="Paasch A."/>
            <person name="Narechania A."/>
            <person name="Kim E."/>
        </authorList>
    </citation>
    <scope>NUCLEOTIDE SEQUENCE [LARGE SCALE GENOMIC DNA]</scope>
    <source>
        <strain evidence="3 4">PLY_AMNH</strain>
    </source>
</reference>
<feature type="compositionally biased region" description="Low complexity" evidence="1">
    <location>
        <begin position="19"/>
        <end position="34"/>
    </location>
</feature>
<accession>A0AAE0FWV8</accession>
<name>A0AAE0FWV8_9CHLO</name>
<sequence>MELKALVQQQHGEGNPAVQRQRAPQRQQQRAQQPKRGSEIGCSTLALAHIYLVYLLLAGPPPSPDYSPPPSDVDEDESAVG</sequence>
<organism evidence="3 4">
    <name type="scientific">Cymbomonas tetramitiformis</name>
    <dbReference type="NCBI Taxonomy" id="36881"/>
    <lineage>
        <taxon>Eukaryota</taxon>
        <taxon>Viridiplantae</taxon>
        <taxon>Chlorophyta</taxon>
        <taxon>Pyramimonadophyceae</taxon>
        <taxon>Pyramimonadales</taxon>
        <taxon>Pyramimonadaceae</taxon>
        <taxon>Cymbomonas</taxon>
    </lineage>
</organism>
<feature type="compositionally biased region" description="Acidic residues" evidence="1">
    <location>
        <begin position="72"/>
        <end position="81"/>
    </location>
</feature>
<dbReference type="AlphaFoldDB" id="A0AAE0FWV8"/>
<dbReference type="Proteomes" id="UP001190700">
    <property type="component" value="Unassembled WGS sequence"/>
</dbReference>
<gene>
    <name evidence="3" type="ORF">CYMTET_23900</name>
</gene>
<feature type="transmembrane region" description="Helical" evidence="2">
    <location>
        <begin position="40"/>
        <end position="59"/>
    </location>
</feature>
<keyword evidence="2" id="KW-0472">Membrane</keyword>
<evidence type="ECO:0000256" key="1">
    <source>
        <dbReference type="SAM" id="MobiDB-lite"/>
    </source>
</evidence>
<evidence type="ECO:0000256" key="2">
    <source>
        <dbReference type="SAM" id="Phobius"/>
    </source>
</evidence>
<feature type="compositionally biased region" description="Pro residues" evidence="1">
    <location>
        <begin position="59"/>
        <end position="71"/>
    </location>
</feature>
<feature type="region of interest" description="Disordered" evidence="1">
    <location>
        <begin position="59"/>
        <end position="81"/>
    </location>
</feature>